<evidence type="ECO:0000256" key="1">
    <source>
        <dbReference type="ARBA" id="ARBA00019232"/>
    </source>
</evidence>
<evidence type="ECO:0000256" key="2">
    <source>
        <dbReference type="RuleBase" id="RU362042"/>
    </source>
</evidence>
<keyword evidence="5" id="KW-1185">Reference proteome</keyword>
<dbReference type="EMBL" id="JAUFPN010000200">
    <property type="protein sequence ID" value="MDN3568010.1"/>
    <property type="molecule type" value="Genomic_DNA"/>
</dbReference>
<gene>
    <name evidence="4" type="primary">lepB</name>
    <name evidence="4" type="ORF">QWZ14_26825</name>
</gene>
<dbReference type="Gene3D" id="2.10.109.10">
    <property type="entry name" value="Umud Fragment, subunit A"/>
    <property type="match status" value="1"/>
</dbReference>
<keyword evidence="2 4" id="KW-0378">Hydrolase</keyword>
<dbReference type="RefSeq" id="WP_290320101.1">
    <property type="nucleotide sequence ID" value="NZ_JAUFPN010000200.1"/>
</dbReference>
<comment type="caution">
    <text evidence="4">The sequence shown here is derived from an EMBL/GenBank/DDBJ whole genome shotgun (WGS) entry which is preliminary data.</text>
</comment>
<name>A0ABT8AEC4_9PROT</name>
<dbReference type="Pfam" id="PF10502">
    <property type="entry name" value="Peptidase_S26"/>
    <property type="match status" value="1"/>
</dbReference>
<dbReference type="GO" id="GO:0009003">
    <property type="term" value="F:signal peptidase activity"/>
    <property type="evidence" value="ECO:0007669"/>
    <property type="project" value="UniProtKB-EC"/>
</dbReference>
<protein>
    <recommendedName>
        <fullName evidence="1 2">Signal peptidase I</fullName>
        <ecNumber evidence="2">3.4.21.89</ecNumber>
    </recommendedName>
</protein>
<dbReference type="NCBIfam" id="TIGR02227">
    <property type="entry name" value="sigpep_I_bact"/>
    <property type="match status" value="1"/>
</dbReference>
<organism evidence="4 5">
    <name type="scientific">Paeniroseomonas aquatica</name>
    <dbReference type="NCBI Taxonomy" id="373043"/>
    <lineage>
        <taxon>Bacteria</taxon>
        <taxon>Pseudomonadati</taxon>
        <taxon>Pseudomonadota</taxon>
        <taxon>Alphaproteobacteria</taxon>
        <taxon>Acetobacterales</taxon>
        <taxon>Acetobacteraceae</taxon>
        <taxon>Paeniroseomonas</taxon>
    </lineage>
</organism>
<evidence type="ECO:0000259" key="3">
    <source>
        <dbReference type="Pfam" id="PF10502"/>
    </source>
</evidence>
<dbReference type="InterPro" id="IPR036286">
    <property type="entry name" value="LexA/Signal_pep-like_sf"/>
</dbReference>
<evidence type="ECO:0000313" key="4">
    <source>
        <dbReference type="EMBL" id="MDN3568010.1"/>
    </source>
</evidence>
<proteinExistence type="inferred from homology"/>
<keyword evidence="2" id="KW-0645">Protease</keyword>
<reference evidence="5" key="1">
    <citation type="journal article" date="2019" name="Int. J. Syst. Evol. Microbiol.">
        <title>The Global Catalogue of Microorganisms (GCM) 10K type strain sequencing project: providing services to taxonomists for standard genome sequencing and annotation.</title>
        <authorList>
            <consortium name="The Broad Institute Genomics Platform"/>
            <consortium name="The Broad Institute Genome Sequencing Center for Infectious Disease"/>
            <person name="Wu L."/>
            <person name="Ma J."/>
        </authorList>
    </citation>
    <scope>NUCLEOTIDE SEQUENCE [LARGE SCALE GENOMIC DNA]</scope>
    <source>
        <strain evidence="5">CECT 7131</strain>
    </source>
</reference>
<evidence type="ECO:0000313" key="5">
    <source>
        <dbReference type="Proteomes" id="UP001529369"/>
    </source>
</evidence>
<dbReference type="PRINTS" id="PR00727">
    <property type="entry name" value="LEADERPTASE"/>
</dbReference>
<accession>A0ABT8AEC4</accession>
<comment type="similarity">
    <text evidence="2">Belongs to the peptidase S26 family.</text>
</comment>
<dbReference type="SUPFAM" id="SSF51306">
    <property type="entry name" value="LexA/Signal peptidase"/>
    <property type="match status" value="1"/>
</dbReference>
<dbReference type="Proteomes" id="UP001529369">
    <property type="component" value="Unassembled WGS sequence"/>
</dbReference>
<dbReference type="EC" id="3.4.21.89" evidence="2"/>
<feature type="domain" description="Peptidase S26" evidence="3">
    <location>
        <begin position="5"/>
        <end position="171"/>
    </location>
</feature>
<comment type="subcellular location">
    <subcellularLocation>
        <location evidence="2">Membrane</location>
        <topology evidence="2">Single-pass type II membrane protein</topology>
    </subcellularLocation>
</comment>
<sequence>MAALIHNDGMEPTIPKGSIAVAEYRDLSVDRWTVVGYRSQMTIDQCAFIAGRESAHLRQIGAAEVKKFYAEHFAVFGPLRMNRVGRVVGLPNETIMLDQSGLYINGSHISPPKELQSIYSNVAEAAFKPYFSAGPITIPDHQVFILQDNLLSGNDSRSLGTVKLTSVLGRLNDLIPPHEVTAAALRSGTSRVPADVLQDLEEQHGPISTWVRSN</sequence>
<dbReference type="InterPro" id="IPR000223">
    <property type="entry name" value="Pept_S26A_signal_pept_1"/>
</dbReference>
<comment type="catalytic activity">
    <reaction evidence="2">
        <text>Cleavage of hydrophobic, N-terminal signal or leader sequences from secreted and periplasmic proteins.</text>
        <dbReference type="EC" id="3.4.21.89"/>
    </reaction>
</comment>
<dbReference type="InterPro" id="IPR019533">
    <property type="entry name" value="Peptidase_S26"/>
</dbReference>